<dbReference type="RefSeq" id="WP_011612904.1">
    <property type="nucleotide sequence ID" value="NC_008312.1"/>
</dbReference>
<dbReference type="Pfam" id="PF07508">
    <property type="entry name" value="Recombinase"/>
    <property type="match status" value="1"/>
</dbReference>
<feature type="region of interest" description="Disordered" evidence="2">
    <location>
        <begin position="121"/>
        <end position="147"/>
    </location>
</feature>
<organism evidence="4">
    <name type="scientific">Trichodesmium erythraeum (strain IMS101)</name>
    <dbReference type="NCBI Taxonomy" id="203124"/>
    <lineage>
        <taxon>Bacteria</taxon>
        <taxon>Bacillati</taxon>
        <taxon>Cyanobacteriota</taxon>
        <taxon>Cyanophyceae</taxon>
        <taxon>Oscillatoriophycideae</taxon>
        <taxon>Oscillatoriales</taxon>
        <taxon>Microcoleaceae</taxon>
        <taxon>Trichodesmium</taxon>
    </lineage>
</organism>
<dbReference type="HOGENOM" id="CLU_051006_0_0_3"/>
<dbReference type="KEGG" id="ter:Tery_3472"/>
<dbReference type="Pfam" id="PF00239">
    <property type="entry name" value="Resolvase"/>
    <property type="match status" value="1"/>
</dbReference>
<dbReference type="PROSITE" id="PS51737">
    <property type="entry name" value="RECOMBINASE_DNA_BIND"/>
    <property type="match status" value="1"/>
</dbReference>
<evidence type="ECO:0000256" key="2">
    <source>
        <dbReference type="SAM" id="MobiDB-lite"/>
    </source>
</evidence>
<proteinExistence type="inferred from homology"/>
<dbReference type="InterPro" id="IPR011109">
    <property type="entry name" value="DNA_bind_recombinase_dom"/>
</dbReference>
<dbReference type="PANTHER" id="PTHR30461:SF26">
    <property type="entry name" value="RESOLVASE HOMOLOG YNEB"/>
    <property type="match status" value="1"/>
</dbReference>
<dbReference type="InterPro" id="IPR006119">
    <property type="entry name" value="Resolv_N"/>
</dbReference>
<dbReference type="eggNOG" id="COG1961">
    <property type="taxonomic scope" value="Bacteria"/>
</dbReference>
<evidence type="ECO:0000313" key="4">
    <source>
        <dbReference type="EMBL" id="ABG52562.1"/>
    </source>
</evidence>
<dbReference type="GO" id="GO:0003677">
    <property type="term" value="F:DNA binding"/>
    <property type="evidence" value="ECO:0007669"/>
    <property type="project" value="InterPro"/>
</dbReference>
<dbReference type="SMART" id="SM00857">
    <property type="entry name" value="Resolvase"/>
    <property type="match status" value="1"/>
</dbReference>
<dbReference type="InterPro" id="IPR038109">
    <property type="entry name" value="DNA_bind_recomb_sf"/>
</dbReference>
<comment type="similarity">
    <text evidence="1">Belongs to the site-specific recombinase resolvase family.</text>
</comment>
<dbReference type="STRING" id="203124.Tery_3472"/>
<dbReference type="AlphaFoldDB" id="Q10YW2"/>
<feature type="domain" description="Recombinase" evidence="3">
    <location>
        <begin position="142"/>
        <end position="242"/>
    </location>
</feature>
<evidence type="ECO:0000256" key="1">
    <source>
        <dbReference type="ARBA" id="ARBA00009913"/>
    </source>
</evidence>
<dbReference type="GO" id="GO:0000150">
    <property type="term" value="F:DNA strand exchange activity"/>
    <property type="evidence" value="ECO:0007669"/>
    <property type="project" value="InterPro"/>
</dbReference>
<dbReference type="Gene3D" id="3.90.1750.20">
    <property type="entry name" value="Putative Large Serine Recombinase, Chain B, Domain 2"/>
    <property type="match status" value="1"/>
</dbReference>
<name>Q10YW2_TRIEI</name>
<evidence type="ECO:0000259" key="3">
    <source>
        <dbReference type="PROSITE" id="PS51737"/>
    </source>
</evidence>
<dbReference type="PANTHER" id="PTHR30461">
    <property type="entry name" value="DNA-INVERTASE FROM LAMBDOID PROPHAGE"/>
    <property type="match status" value="1"/>
</dbReference>
<protein>
    <submittedName>
        <fullName evidence="4">Recombinase</fullName>
    </submittedName>
</protein>
<dbReference type="InterPro" id="IPR036162">
    <property type="entry name" value="Resolvase-like_N_sf"/>
</dbReference>
<dbReference type="SUPFAM" id="SSF53041">
    <property type="entry name" value="Resolvase-like"/>
    <property type="match status" value="1"/>
</dbReference>
<gene>
    <name evidence="4" type="ordered locus">Tery_3472</name>
</gene>
<dbReference type="InterPro" id="IPR050639">
    <property type="entry name" value="SSR_resolvase"/>
</dbReference>
<dbReference type="EMBL" id="CP000393">
    <property type="protein sequence ID" value="ABG52562.1"/>
    <property type="molecule type" value="Genomic_DNA"/>
</dbReference>
<reference evidence="4" key="1">
    <citation type="submission" date="2006-06" db="EMBL/GenBank/DDBJ databases">
        <title>Complete sequence of Trichodesmium erythraeum IMS101.</title>
        <authorList>
            <consortium name="US DOE Joint Genome Institute"/>
            <person name="Copeland A."/>
            <person name="Lucas S."/>
            <person name="Lapidus A."/>
            <person name="Barry K."/>
            <person name="Detter J.C."/>
            <person name="Glavina del Rio T."/>
            <person name="Hammon N."/>
            <person name="Israni S."/>
            <person name="Dalin E."/>
            <person name="Tice H."/>
            <person name="Pitluck S."/>
            <person name="Kiss H."/>
            <person name="Munk A.C."/>
            <person name="Brettin T."/>
            <person name="Bruce D."/>
            <person name="Han C."/>
            <person name="Tapia R."/>
            <person name="Gilna P."/>
            <person name="Schmutz J."/>
            <person name="Larimer F."/>
            <person name="Land M."/>
            <person name="Hauser L."/>
            <person name="Kyrpides N."/>
            <person name="Kim E."/>
            <person name="Richardson P."/>
        </authorList>
    </citation>
    <scope>NUCLEOTIDE SEQUENCE [LARGE SCALE GENOMIC DNA]</scope>
    <source>
        <strain evidence="4">IMS101</strain>
    </source>
</reference>
<sequence>MKIIAYSYTDPLQGPAPDQTIWGWEIDQIYEDLGDRQQLEKLLQDSEAEPPNYLLVQELEELGNSVEEVCNRLAQLESLKIKTIPLKSEIKINQPWPSTSNITKAELLKLLNEIRQKQHSRKIREAHARNRVKGTPPPGKAPYGYRRGKDRYTLDKNTAPIIKEFFESFLLFGSLRGAVRHIEQKYGKKISVTTGRRWLTNPVYRGDLQYQNGEIISNAHVPIISREEASQVERLLQRNSKMPPRTASTPHSLGGLVVCKECQSQMITAKVTTFRRNKEYLYLRPKSCPRTQKCKALAYEEILEQTIKTICQELPLAVASFDAPQIEEAKANIKNNICEKTEMLSRLPNLITEGVFDEETAKLRAYKLKTEISQLENKLYKLPPVKLLETAKTVSIPQFWWDLSESERRFYLREFISRIEIIRQGVNWNLQVIFVF</sequence>
<accession>Q10YW2</accession>
<dbReference type="OrthoDB" id="445127at2"/>